<comment type="caution">
    <text evidence="4">The sequence shown here is derived from an EMBL/GenBank/DDBJ whole genome shotgun (WGS) entry which is preliminary data.</text>
</comment>
<feature type="compositionally biased region" description="Low complexity" evidence="2">
    <location>
        <begin position="593"/>
        <end position="607"/>
    </location>
</feature>
<feature type="compositionally biased region" description="Pro residues" evidence="2">
    <location>
        <begin position="142"/>
        <end position="152"/>
    </location>
</feature>
<dbReference type="SUPFAM" id="SSF50729">
    <property type="entry name" value="PH domain-like"/>
    <property type="match status" value="1"/>
</dbReference>
<dbReference type="AlphaFoldDB" id="A0AB34JQB7"/>
<evidence type="ECO:0000256" key="2">
    <source>
        <dbReference type="SAM" id="MobiDB-lite"/>
    </source>
</evidence>
<dbReference type="SMART" id="SM00233">
    <property type="entry name" value="PH"/>
    <property type="match status" value="1"/>
</dbReference>
<feature type="compositionally biased region" description="Low complexity" evidence="2">
    <location>
        <begin position="20"/>
        <end position="38"/>
    </location>
</feature>
<dbReference type="CDD" id="cd00821">
    <property type="entry name" value="PH"/>
    <property type="match status" value="1"/>
</dbReference>
<proteinExistence type="predicted"/>
<evidence type="ECO:0000259" key="3">
    <source>
        <dbReference type="PROSITE" id="PS50003"/>
    </source>
</evidence>
<evidence type="ECO:0000256" key="1">
    <source>
        <dbReference type="SAM" id="Coils"/>
    </source>
</evidence>
<feature type="coiled-coil region" evidence="1">
    <location>
        <begin position="428"/>
        <end position="488"/>
    </location>
</feature>
<feature type="region of interest" description="Disordered" evidence="2">
    <location>
        <begin position="66"/>
        <end position="223"/>
    </location>
</feature>
<feature type="compositionally biased region" description="Basic and acidic residues" evidence="2">
    <location>
        <begin position="9"/>
        <end position="19"/>
    </location>
</feature>
<evidence type="ECO:0000313" key="5">
    <source>
        <dbReference type="Proteomes" id="UP001515480"/>
    </source>
</evidence>
<feature type="region of interest" description="Disordered" evidence="2">
    <location>
        <begin position="539"/>
        <end position="663"/>
    </location>
</feature>
<dbReference type="Proteomes" id="UP001515480">
    <property type="component" value="Unassembled WGS sequence"/>
</dbReference>
<feature type="compositionally biased region" description="Polar residues" evidence="2">
    <location>
        <begin position="548"/>
        <end position="565"/>
    </location>
</feature>
<reference evidence="4 5" key="1">
    <citation type="journal article" date="2024" name="Science">
        <title>Giant polyketide synthase enzymes in the biosynthesis of giant marine polyether toxins.</title>
        <authorList>
            <person name="Fallon T.R."/>
            <person name="Shende V.V."/>
            <person name="Wierzbicki I.H."/>
            <person name="Pendleton A.L."/>
            <person name="Watervoot N.F."/>
            <person name="Auber R.P."/>
            <person name="Gonzalez D.J."/>
            <person name="Wisecaver J.H."/>
            <person name="Moore B.S."/>
        </authorList>
    </citation>
    <scope>NUCLEOTIDE SEQUENCE [LARGE SCALE GENOMIC DNA]</scope>
    <source>
        <strain evidence="4 5">12B1</strain>
    </source>
</reference>
<feature type="region of interest" description="Disordered" evidence="2">
    <location>
        <begin position="1"/>
        <end position="46"/>
    </location>
</feature>
<keyword evidence="1" id="KW-0175">Coiled coil</keyword>
<sequence length="663" mass="70103">MGSEMSHPPSERTTNERKGSIASSAKSLSTKSISSDTSNGQGYEDAIVERGKANSIIAFTSFQHGSAKSISLKGSPELDRKSTCSPHSPEAAGCSLSTCAETACPPTPESAWPPSVSPTESGRTTAETSVAASGAAAAAEATPPPAAAPPEPALHDATPPASETELVEETAGSQPRPATIRHAVDRKTSLSSAGGCRRPELDERKTSLSSCDGAAGCHRGDRNTSLSRCEAASWRQGNGYGDDEGTSSRPRGSSIWAAVEHVRSESVTGFNEAIHKEGWLLKEPGTRAGFALTLRKYLKAALPLRRYITLFPSRIDYFAELQVTVKVSAQERKKREKLLLSPQGDGHVPGLGFYVDDFNKVTGFDAGAASAQALEVGDVITSVDGVACYVPDVVDGRSQSKYSFSLVRRKGCIPLSEGVVVKPCRSVLNRIKKEVSAFEINLEKAQVAGHKDRYIFICATEEEALRWRAAIKERCKQLSAAMAQATKEEVIQASSRSSSAMHGRFTSQSSRHALSNITTSLRRGEHSWRVCDSNRSSAAHGLGMTVSRIKSSPTPQLQRARSSATDGGLSGWAGEQQGGKAHTPRPPPPQRGASAPAPEALRPAAGGEEAGEWGRGDAAAGESGGIPDPAFAPLLRSARTSTRDLLRPVDLLAKGVEDVPSTQ</sequence>
<organism evidence="4 5">
    <name type="scientific">Prymnesium parvum</name>
    <name type="common">Toxic golden alga</name>
    <dbReference type="NCBI Taxonomy" id="97485"/>
    <lineage>
        <taxon>Eukaryota</taxon>
        <taxon>Haptista</taxon>
        <taxon>Haptophyta</taxon>
        <taxon>Prymnesiophyceae</taxon>
        <taxon>Prymnesiales</taxon>
        <taxon>Prymnesiaceae</taxon>
        <taxon>Prymnesium</taxon>
    </lineage>
</organism>
<evidence type="ECO:0000313" key="4">
    <source>
        <dbReference type="EMBL" id="KAL1523303.1"/>
    </source>
</evidence>
<feature type="compositionally biased region" description="Basic and acidic residues" evidence="2">
    <location>
        <begin position="197"/>
        <end position="206"/>
    </location>
</feature>
<accession>A0AB34JQB7</accession>
<dbReference type="Gene3D" id="2.30.29.30">
    <property type="entry name" value="Pleckstrin-homology domain (PH domain)/Phosphotyrosine-binding domain (PTB)"/>
    <property type="match status" value="1"/>
</dbReference>
<dbReference type="InterPro" id="IPR001849">
    <property type="entry name" value="PH_domain"/>
</dbReference>
<feature type="compositionally biased region" description="Low complexity" evidence="2">
    <location>
        <begin position="124"/>
        <end position="141"/>
    </location>
</feature>
<dbReference type="PROSITE" id="PS50003">
    <property type="entry name" value="PH_DOMAIN"/>
    <property type="match status" value="1"/>
</dbReference>
<gene>
    <name evidence="4" type="ORF">AB1Y20_018249</name>
</gene>
<keyword evidence="5" id="KW-1185">Reference proteome</keyword>
<feature type="domain" description="PH" evidence="3">
    <location>
        <begin position="273"/>
        <end position="476"/>
    </location>
</feature>
<dbReference type="InterPro" id="IPR011993">
    <property type="entry name" value="PH-like_dom_sf"/>
</dbReference>
<dbReference type="EMBL" id="JBGBPQ010000006">
    <property type="protein sequence ID" value="KAL1523303.1"/>
    <property type="molecule type" value="Genomic_DNA"/>
</dbReference>
<name>A0AB34JQB7_PRYPA</name>
<protein>
    <recommendedName>
        <fullName evidence="3">PH domain-containing protein</fullName>
    </recommendedName>
</protein>